<comment type="caution">
    <text evidence="1">The sequence shown here is derived from an EMBL/GenBank/DDBJ whole genome shotgun (WGS) entry which is preliminary data.</text>
</comment>
<organism evidence="1 2">
    <name type="scientific">Puccinia sorghi</name>
    <dbReference type="NCBI Taxonomy" id="27349"/>
    <lineage>
        <taxon>Eukaryota</taxon>
        <taxon>Fungi</taxon>
        <taxon>Dikarya</taxon>
        <taxon>Basidiomycota</taxon>
        <taxon>Pucciniomycotina</taxon>
        <taxon>Pucciniomycetes</taxon>
        <taxon>Pucciniales</taxon>
        <taxon>Pucciniaceae</taxon>
        <taxon>Puccinia</taxon>
    </lineage>
</organism>
<sequence length="154" mass="17738">MSFCECWSFGITTPFTPHSVFPPHHLRHYQKLASSIPLPIKSPHPQGTHDQNSTILIRSSQQFFCHLGCVMLLHWQLNGARSHRGPSKWLPLDFYDCSRLNSLNPSVKDTISNLERGHKHEKLSNKKLSELFFQQLTGTYDLSSMLNNNDNQHE</sequence>
<evidence type="ECO:0000313" key="1">
    <source>
        <dbReference type="EMBL" id="KNZ45720.1"/>
    </source>
</evidence>
<dbReference type="EMBL" id="LAVV01013347">
    <property type="protein sequence ID" value="KNZ45720.1"/>
    <property type="molecule type" value="Genomic_DNA"/>
</dbReference>
<dbReference type="AlphaFoldDB" id="A0A0L6UD22"/>
<proteinExistence type="predicted"/>
<gene>
    <name evidence="1" type="ORF">VP01_7868g1</name>
</gene>
<accession>A0A0L6UD22</accession>
<reference evidence="1 2" key="1">
    <citation type="submission" date="2015-08" db="EMBL/GenBank/DDBJ databases">
        <title>Next Generation Sequencing and Analysis of the Genome of Puccinia sorghi L Schw, the Causal Agent of Maize Common Rust.</title>
        <authorList>
            <person name="Rochi L."/>
            <person name="Burguener G."/>
            <person name="Darino M."/>
            <person name="Turjanski A."/>
            <person name="Kreff E."/>
            <person name="Dieguez M.J."/>
            <person name="Sacco F."/>
        </authorList>
    </citation>
    <scope>NUCLEOTIDE SEQUENCE [LARGE SCALE GENOMIC DNA]</scope>
    <source>
        <strain evidence="1 2">RO10H11247</strain>
    </source>
</reference>
<name>A0A0L6UD22_9BASI</name>
<evidence type="ECO:0000313" key="2">
    <source>
        <dbReference type="Proteomes" id="UP000037035"/>
    </source>
</evidence>
<keyword evidence="2" id="KW-1185">Reference proteome</keyword>
<dbReference type="Proteomes" id="UP000037035">
    <property type="component" value="Unassembled WGS sequence"/>
</dbReference>
<dbReference type="VEuPathDB" id="FungiDB:VP01_7868g1"/>
<protein>
    <submittedName>
        <fullName evidence="1">Uncharacterized protein</fullName>
    </submittedName>
</protein>